<dbReference type="Proteomes" id="UP000290189">
    <property type="component" value="Unassembled WGS sequence"/>
</dbReference>
<sequence>MGRFTVPFPISIDRVSNGAARCTYVPSGPCFRIFARRAVVFCLVLRLGNETVFAQGSNRRSRCSTTK</sequence>
<accession>A0A3P3Y5C2</accession>
<evidence type="ECO:0000313" key="2">
    <source>
        <dbReference type="Proteomes" id="UP000290189"/>
    </source>
</evidence>
<name>A0A3P3Y5C2_PLABS</name>
<gene>
    <name evidence="1" type="ORF">PLBR_LOCUS2573</name>
</gene>
<evidence type="ECO:0000313" key="1">
    <source>
        <dbReference type="EMBL" id="SPQ95358.1"/>
    </source>
</evidence>
<organism evidence="1 2">
    <name type="scientific">Plasmodiophora brassicae</name>
    <name type="common">Clubroot disease agent</name>
    <dbReference type="NCBI Taxonomy" id="37360"/>
    <lineage>
        <taxon>Eukaryota</taxon>
        <taxon>Sar</taxon>
        <taxon>Rhizaria</taxon>
        <taxon>Endomyxa</taxon>
        <taxon>Phytomyxea</taxon>
        <taxon>Plasmodiophorida</taxon>
        <taxon>Plasmodiophoridae</taxon>
        <taxon>Plasmodiophora</taxon>
    </lineage>
</organism>
<keyword evidence="1" id="KW-0496">Mitochondrion</keyword>
<reference evidence="1 2" key="1">
    <citation type="submission" date="2018-03" db="EMBL/GenBank/DDBJ databases">
        <authorList>
            <person name="Fogelqvist J."/>
        </authorList>
    </citation>
    <scope>NUCLEOTIDE SEQUENCE [LARGE SCALE GENOMIC DNA]</scope>
</reference>
<protein>
    <submittedName>
        <fullName evidence="1">Uncharacterized protein</fullName>
    </submittedName>
</protein>
<dbReference type="EMBL" id="OVEO01000004">
    <property type="protein sequence ID" value="SPQ95358.1"/>
    <property type="molecule type" value="Genomic_DNA"/>
</dbReference>
<dbReference type="AlphaFoldDB" id="A0A3P3Y5C2"/>
<proteinExistence type="predicted"/>
<geneLocation type="mitochondrion" evidence="1"/>